<evidence type="ECO:0000256" key="4">
    <source>
        <dbReference type="PROSITE-ProRule" id="PRU01248"/>
    </source>
</evidence>
<dbReference type="Pfam" id="PF13356">
    <property type="entry name" value="Arm-DNA-bind_3"/>
    <property type="match status" value="1"/>
</dbReference>
<dbReference type="InterPro" id="IPR025166">
    <property type="entry name" value="Integrase_DNA_bind_dom"/>
</dbReference>
<sequence>MAYRFAGAEKNLAIGVYPTVGLKEARAKRDEAKRLLADGQDPSVAKKIAKAARAQAVADTFEAIAAELTDKKRRDEKADRTLSKIESLLSLAKPDIGSRPIAEISAPEVLRVLRAVETRGRHETARRLRATIGQVFRYAVATGRADTDPTGALKGAFVTPVVRHRAAISRKLS</sequence>
<dbReference type="Proteomes" id="UP001317629">
    <property type="component" value="Chromosome"/>
</dbReference>
<keyword evidence="2" id="KW-0229">DNA integration</keyword>
<dbReference type="InterPro" id="IPR010998">
    <property type="entry name" value="Integrase_recombinase_N"/>
</dbReference>
<dbReference type="InterPro" id="IPR011010">
    <property type="entry name" value="DNA_brk_join_enz"/>
</dbReference>
<dbReference type="EMBL" id="AP027142">
    <property type="protein sequence ID" value="BDV35759.1"/>
    <property type="molecule type" value="Genomic_DNA"/>
</dbReference>
<name>A0ABN6VJ96_9HYPH</name>
<reference evidence="6 7" key="1">
    <citation type="journal article" date="2023" name="Int. J. Syst. Evol. Microbiol.">
        <title>Methylocystis iwaonis sp. nov., a type II methane-oxidizing bacterium from surface soil of a rice paddy field in Japan, and emended description of the genus Methylocystis (ex Whittenbury et al. 1970) Bowman et al. 1993.</title>
        <authorList>
            <person name="Kaise H."/>
            <person name="Sawadogo J.B."/>
            <person name="Alam M.S."/>
            <person name="Ueno C."/>
            <person name="Dianou D."/>
            <person name="Shinjo R."/>
            <person name="Asakawa S."/>
        </authorList>
    </citation>
    <scope>NUCLEOTIDE SEQUENCE [LARGE SCALE GENOMIC DNA]</scope>
    <source>
        <strain evidence="6 7">SS37A-Re</strain>
    </source>
</reference>
<keyword evidence="7" id="KW-1185">Reference proteome</keyword>
<gene>
    <name evidence="6" type="ORF">SS37A_32880</name>
</gene>
<comment type="similarity">
    <text evidence="1">Belongs to the 'phage' integrase family.</text>
</comment>
<dbReference type="Gene3D" id="1.10.150.130">
    <property type="match status" value="1"/>
</dbReference>
<dbReference type="PANTHER" id="PTHR30629">
    <property type="entry name" value="PROPHAGE INTEGRASE"/>
    <property type="match status" value="1"/>
</dbReference>
<evidence type="ECO:0000256" key="1">
    <source>
        <dbReference type="ARBA" id="ARBA00008857"/>
    </source>
</evidence>
<evidence type="ECO:0000313" key="6">
    <source>
        <dbReference type="EMBL" id="BDV35759.1"/>
    </source>
</evidence>
<organism evidence="6 7">
    <name type="scientific">Methylocystis iwaonis</name>
    <dbReference type="NCBI Taxonomy" id="2885079"/>
    <lineage>
        <taxon>Bacteria</taxon>
        <taxon>Pseudomonadati</taxon>
        <taxon>Pseudomonadota</taxon>
        <taxon>Alphaproteobacteria</taxon>
        <taxon>Hyphomicrobiales</taxon>
        <taxon>Methylocystaceae</taxon>
        <taxon>Methylocystis</taxon>
    </lineage>
</organism>
<evidence type="ECO:0000256" key="3">
    <source>
        <dbReference type="ARBA" id="ARBA00023125"/>
    </source>
</evidence>
<keyword evidence="3 4" id="KW-0238">DNA-binding</keyword>
<evidence type="ECO:0000313" key="7">
    <source>
        <dbReference type="Proteomes" id="UP001317629"/>
    </source>
</evidence>
<dbReference type="Pfam" id="PF22022">
    <property type="entry name" value="Phage_int_M"/>
    <property type="match status" value="1"/>
</dbReference>
<dbReference type="PANTHER" id="PTHR30629:SF2">
    <property type="entry name" value="PROPHAGE INTEGRASE INTS-RELATED"/>
    <property type="match status" value="1"/>
</dbReference>
<dbReference type="InterPro" id="IPR050808">
    <property type="entry name" value="Phage_Integrase"/>
</dbReference>
<evidence type="ECO:0000256" key="2">
    <source>
        <dbReference type="ARBA" id="ARBA00022908"/>
    </source>
</evidence>
<protein>
    <recommendedName>
        <fullName evidence="5">Core-binding (CB) domain-containing protein</fullName>
    </recommendedName>
</protein>
<dbReference type="Gene3D" id="3.30.160.390">
    <property type="entry name" value="Integrase, DNA-binding domain"/>
    <property type="match status" value="1"/>
</dbReference>
<dbReference type="PROSITE" id="PS51900">
    <property type="entry name" value="CB"/>
    <property type="match status" value="1"/>
</dbReference>
<dbReference type="SUPFAM" id="SSF56349">
    <property type="entry name" value="DNA breaking-rejoining enzymes"/>
    <property type="match status" value="1"/>
</dbReference>
<accession>A0ABN6VJ96</accession>
<dbReference type="InterPro" id="IPR053876">
    <property type="entry name" value="Phage_int_M"/>
</dbReference>
<dbReference type="InterPro" id="IPR038488">
    <property type="entry name" value="Integrase_DNA-bd_sf"/>
</dbReference>
<feature type="domain" description="Core-binding (CB)" evidence="5">
    <location>
        <begin position="59"/>
        <end position="140"/>
    </location>
</feature>
<dbReference type="InterPro" id="IPR044068">
    <property type="entry name" value="CB"/>
</dbReference>
<proteinExistence type="inferred from homology"/>
<evidence type="ECO:0000259" key="5">
    <source>
        <dbReference type="PROSITE" id="PS51900"/>
    </source>
</evidence>